<evidence type="ECO:0008006" key="3">
    <source>
        <dbReference type="Google" id="ProtNLM"/>
    </source>
</evidence>
<reference evidence="1" key="1">
    <citation type="submission" date="2011-09" db="EMBL/GenBank/DDBJ databases">
        <title>The permanent draft genome of Mucilaginibacter paludis DSM 18603.</title>
        <authorList>
            <consortium name="US DOE Joint Genome Institute (JGI-PGF)"/>
            <person name="Lucas S."/>
            <person name="Han J."/>
            <person name="Lapidus A."/>
            <person name="Bruce D."/>
            <person name="Goodwin L."/>
            <person name="Pitluck S."/>
            <person name="Peters L."/>
            <person name="Kyrpides N."/>
            <person name="Mavromatis K."/>
            <person name="Ivanova N."/>
            <person name="Mikhailova N."/>
            <person name="Held B."/>
            <person name="Detter J.C."/>
            <person name="Tapia R."/>
            <person name="Han C."/>
            <person name="Land M."/>
            <person name="Hauser L."/>
            <person name="Markowitz V."/>
            <person name="Cheng J.-F."/>
            <person name="Hugenholtz P."/>
            <person name="Woyke T."/>
            <person name="Wu D."/>
            <person name="Tindall B."/>
            <person name="Brambilla E."/>
            <person name="Klenk H.-P."/>
            <person name="Eisen J.A."/>
        </authorList>
    </citation>
    <scope>NUCLEOTIDE SEQUENCE [LARGE SCALE GENOMIC DNA]</scope>
    <source>
        <strain evidence="1">DSM 18603</strain>
    </source>
</reference>
<dbReference type="RefSeq" id="WP_008513365.1">
    <property type="nucleotide sequence ID" value="NZ_CM001403.1"/>
</dbReference>
<dbReference type="AlphaFoldDB" id="H1Y9V3"/>
<evidence type="ECO:0000313" key="2">
    <source>
        <dbReference type="Proteomes" id="UP000002774"/>
    </source>
</evidence>
<dbReference type="Proteomes" id="UP000002774">
    <property type="component" value="Chromosome"/>
</dbReference>
<keyword evidence="2" id="KW-1185">Reference proteome</keyword>
<accession>H1Y9V3</accession>
<dbReference type="STRING" id="714943.Mucpa_7093"/>
<organism evidence="1 2">
    <name type="scientific">Mucilaginibacter paludis DSM 18603</name>
    <dbReference type="NCBI Taxonomy" id="714943"/>
    <lineage>
        <taxon>Bacteria</taxon>
        <taxon>Pseudomonadati</taxon>
        <taxon>Bacteroidota</taxon>
        <taxon>Sphingobacteriia</taxon>
        <taxon>Sphingobacteriales</taxon>
        <taxon>Sphingobacteriaceae</taxon>
        <taxon>Mucilaginibacter</taxon>
    </lineage>
</organism>
<name>H1Y9V3_9SPHI</name>
<protein>
    <recommendedName>
        <fullName evidence="3">Glycoside hydrolase family 65 central catalytic</fullName>
    </recommendedName>
</protein>
<dbReference type="InterPro" id="IPR008928">
    <property type="entry name" value="6-hairpin_glycosidase_sf"/>
</dbReference>
<dbReference type="InterPro" id="IPR012341">
    <property type="entry name" value="6hp_glycosidase-like_sf"/>
</dbReference>
<dbReference type="Gene3D" id="1.50.10.10">
    <property type="match status" value="1"/>
</dbReference>
<dbReference type="HOGENOM" id="CLU_024197_0_0_10"/>
<dbReference type="SUPFAM" id="SSF48208">
    <property type="entry name" value="Six-hairpin glycosidases"/>
    <property type="match status" value="1"/>
</dbReference>
<proteinExistence type="predicted"/>
<dbReference type="eggNOG" id="COG1554">
    <property type="taxonomic scope" value="Bacteria"/>
</dbReference>
<dbReference type="OrthoDB" id="127395at2"/>
<dbReference type="GO" id="GO:0005975">
    <property type="term" value="P:carbohydrate metabolic process"/>
    <property type="evidence" value="ECO:0007669"/>
    <property type="project" value="InterPro"/>
</dbReference>
<dbReference type="EMBL" id="CM001403">
    <property type="protein sequence ID" value="EHQ31136.1"/>
    <property type="molecule type" value="Genomic_DNA"/>
</dbReference>
<evidence type="ECO:0000313" key="1">
    <source>
        <dbReference type="EMBL" id="EHQ31136.1"/>
    </source>
</evidence>
<sequence>MSGNTNKVKIISFLILAILNWLPGSAQTPINRMAVVSRHNVVVRKIDSLSSLSVGNGRFAFTVDATGLQTFPESYQKGVPLGTLSEWCWDTFKDTVGYNLSEAYKEYHQQGRKVTYTVEWKEPKRKKDATLWFRQNVHRVQLANLGLEITKKNGKPALPKDIRNIHQVLNLWTGEIKSNFTVDDIPVQVLTVSHQDKDIVSVSVKSALVKLGRLKVRLRFPYPTADWTDVGDNWNAPEKHQTVITSSAEGHAIINHQLDSALYFTALNWTGRGIISQKKAHYFIVSPDKTSDSFELSCEFSPVQDTEPTPLFAAVKNNSVTAWKSFWSRGGAIDFAGSTDPRAHELERRVILSEYLTKIQCSGGYPPQETGLTYNSWYGKPHLEMHWWHAVHYPLWGRPDLLENSMDWYFKIEDRAKAIAMRQGFEGVRWPKMTDNKGNESPSSVGAMLIWQQPHLITFAELDYRDHPNQQTIDKYKNLVFETADFMASFATYDKEHDRYVLGKGLIPAQERFKAEDTYNPTYELAYWNWALRVAQQWRERSGLPRNPKWDDVINKLSALPKQKGLYLATESATDSYTNPRYITDHPSVFGTYGMLPESKMLDKAVMKKTFNYIWKNWVWADTWGWDFPMTAMTAARLGMPEKAIDALFMKVHTNTYLVNGHNYQDGRLRIYLPGNGGLLTAVAMMCAGWDGCTVKNPGFPKNGKWKVKWEGLKPMP</sequence>
<gene>
    <name evidence="1" type="ORF">Mucpa_7093</name>
</gene>